<evidence type="ECO:0000313" key="2">
    <source>
        <dbReference type="EMBL" id="KAA1428871.1"/>
    </source>
</evidence>
<dbReference type="EMBL" id="VUJW01000001">
    <property type="protein sequence ID" value="KAA1428871.1"/>
    <property type="molecule type" value="Genomic_DNA"/>
</dbReference>
<gene>
    <name evidence="2" type="ORF">F0U47_01240</name>
</gene>
<organism evidence="2 3">
    <name type="scientific">Nocardioides antri</name>
    <dbReference type="NCBI Taxonomy" id="2607659"/>
    <lineage>
        <taxon>Bacteria</taxon>
        <taxon>Bacillati</taxon>
        <taxon>Actinomycetota</taxon>
        <taxon>Actinomycetes</taxon>
        <taxon>Propionibacteriales</taxon>
        <taxon>Nocardioidaceae</taxon>
        <taxon>Nocardioides</taxon>
    </lineage>
</organism>
<name>A0A5B1M7L6_9ACTN</name>
<comment type="caution">
    <text evidence="2">The sequence shown here is derived from an EMBL/GenBank/DDBJ whole genome shotgun (WGS) entry which is preliminary data.</text>
</comment>
<dbReference type="Pfam" id="PF13827">
    <property type="entry name" value="DUF4189"/>
    <property type="match status" value="1"/>
</dbReference>
<dbReference type="InterPro" id="IPR025240">
    <property type="entry name" value="DUF4189"/>
</dbReference>
<sequence length="200" mass="21291">MSAAKARSTPATAARLARAEAATVRSTAVTRSVLALAVTALLGVTLLAAAPTAAAATPSGASEPAAERAGDAERRASCAWRRKRCFGAISLNTRTGQFGWANDRRRRTVAVSAAQRSCKTRSEREGGFPGQCRRVGFARNECMATAFRVNHEAIVEWASGYAYHAETRNGVPGAKARARAKVRGPGEVRIAFWLCTTRSR</sequence>
<accession>A0A5B1M7L6</accession>
<dbReference type="Proteomes" id="UP000324351">
    <property type="component" value="Unassembled WGS sequence"/>
</dbReference>
<feature type="domain" description="DUF4189" evidence="1">
    <location>
        <begin position="86"/>
        <end position="181"/>
    </location>
</feature>
<reference evidence="2 3" key="1">
    <citation type="submission" date="2019-09" db="EMBL/GenBank/DDBJ databases">
        <title>Nocardioides panacisoli sp. nov., isolated from the soil of a ginseng field.</title>
        <authorList>
            <person name="Cho C."/>
        </authorList>
    </citation>
    <scope>NUCLEOTIDE SEQUENCE [LARGE SCALE GENOMIC DNA]</scope>
    <source>
        <strain evidence="2 3">BN140041</strain>
    </source>
</reference>
<keyword evidence="3" id="KW-1185">Reference proteome</keyword>
<evidence type="ECO:0000259" key="1">
    <source>
        <dbReference type="Pfam" id="PF13827"/>
    </source>
</evidence>
<reference evidence="2 3" key="2">
    <citation type="submission" date="2019-09" db="EMBL/GenBank/DDBJ databases">
        <authorList>
            <person name="Jin C."/>
        </authorList>
    </citation>
    <scope>NUCLEOTIDE SEQUENCE [LARGE SCALE GENOMIC DNA]</scope>
    <source>
        <strain evidence="2 3">BN140041</strain>
    </source>
</reference>
<protein>
    <submittedName>
        <fullName evidence="2">DUF4189 domain-containing protein</fullName>
    </submittedName>
</protein>
<dbReference type="AlphaFoldDB" id="A0A5B1M7L6"/>
<proteinExistence type="predicted"/>
<evidence type="ECO:0000313" key="3">
    <source>
        <dbReference type="Proteomes" id="UP000324351"/>
    </source>
</evidence>